<evidence type="ECO:0000313" key="21">
    <source>
        <dbReference type="EnsemblMetazoa" id="tetur02g02000.1"/>
    </source>
</evidence>
<dbReference type="PANTHER" id="PTHR13619:SF0">
    <property type="entry name" value="PHOSPHATIDATE CYTIDYLYLTRANSFERASE, MITOCHONDRIAL"/>
    <property type="match status" value="1"/>
</dbReference>
<evidence type="ECO:0000313" key="22">
    <source>
        <dbReference type="Proteomes" id="UP000015104"/>
    </source>
</evidence>
<evidence type="ECO:0000256" key="7">
    <source>
        <dbReference type="ARBA" id="ARBA00018337"/>
    </source>
</evidence>
<dbReference type="EMBL" id="CAEY01000783">
    <property type="status" value="NOT_ANNOTATED_CDS"/>
    <property type="molecule type" value="Genomic_DNA"/>
</dbReference>
<keyword evidence="10 20" id="KW-0548">Nucleotidyltransferase</keyword>
<evidence type="ECO:0000256" key="2">
    <source>
        <dbReference type="ARBA" id="ARBA00004443"/>
    </source>
</evidence>
<keyword evidence="16 20" id="KW-0594">Phospholipid biosynthesis</keyword>
<dbReference type="HOGENOM" id="CLU_030279_1_1_1"/>
<keyword evidence="17 20" id="KW-1208">Phospholipid metabolism</keyword>
<keyword evidence="13 20" id="KW-0443">Lipid metabolism</keyword>
<dbReference type="PANTHER" id="PTHR13619">
    <property type="entry name" value="PHOSPHATIDATE CYTIDYLYLTRANSFERASE, MITOCHONDRIAL"/>
    <property type="match status" value="1"/>
</dbReference>
<reference evidence="21" key="2">
    <citation type="submission" date="2015-06" db="UniProtKB">
        <authorList>
            <consortium name="EnsemblMetazoa"/>
        </authorList>
    </citation>
    <scope>IDENTIFICATION</scope>
</reference>
<evidence type="ECO:0000256" key="12">
    <source>
        <dbReference type="ARBA" id="ARBA00022842"/>
    </source>
</evidence>
<dbReference type="Pfam" id="PF09139">
    <property type="entry name" value="Tam41_Mmp37"/>
    <property type="match status" value="1"/>
</dbReference>
<evidence type="ECO:0000256" key="10">
    <source>
        <dbReference type="ARBA" id="ARBA00022695"/>
    </source>
</evidence>
<dbReference type="GO" id="GO:0016024">
    <property type="term" value="P:CDP-diacylglycerol biosynthetic process"/>
    <property type="evidence" value="ECO:0007669"/>
    <property type="project" value="UniProtKB-UniRule"/>
</dbReference>
<evidence type="ECO:0000256" key="17">
    <source>
        <dbReference type="ARBA" id="ARBA00023264"/>
    </source>
</evidence>
<evidence type="ECO:0000256" key="15">
    <source>
        <dbReference type="ARBA" id="ARBA00023136"/>
    </source>
</evidence>
<dbReference type="GO" id="GO:0032049">
    <property type="term" value="P:cardiolipin biosynthetic process"/>
    <property type="evidence" value="ECO:0007669"/>
    <property type="project" value="UniProtKB-UniRule"/>
</dbReference>
<dbReference type="GO" id="GO:0005743">
    <property type="term" value="C:mitochondrial inner membrane"/>
    <property type="evidence" value="ECO:0007669"/>
    <property type="project" value="UniProtKB-SubCell"/>
</dbReference>
<proteinExistence type="inferred from homology"/>
<reference evidence="22" key="1">
    <citation type="submission" date="2011-08" db="EMBL/GenBank/DDBJ databases">
        <authorList>
            <person name="Rombauts S."/>
        </authorList>
    </citation>
    <scope>NUCLEOTIDE SEQUENCE</scope>
    <source>
        <strain evidence="22">London</strain>
    </source>
</reference>
<evidence type="ECO:0000256" key="3">
    <source>
        <dbReference type="ARBA" id="ARBA00005119"/>
    </source>
</evidence>
<evidence type="ECO:0000256" key="19">
    <source>
        <dbReference type="ARBA" id="ARBA00031502"/>
    </source>
</evidence>
<gene>
    <name evidence="21" type="primary">107371047</name>
</gene>
<organism evidence="21 22">
    <name type="scientific">Tetranychus urticae</name>
    <name type="common">Two-spotted spider mite</name>
    <dbReference type="NCBI Taxonomy" id="32264"/>
    <lineage>
        <taxon>Eukaryota</taxon>
        <taxon>Metazoa</taxon>
        <taxon>Ecdysozoa</taxon>
        <taxon>Arthropoda</taxon>
        <taxon>Chelicerata</taxon>
        <taxon>Arachnida</taxon>
        <taxon>Acari</taxon>
        <taxon>Acariformes</taxon>
        <taxon>Trombidiformes</taxon>
        <taxon>Prostigmata</taxon>
        <taxon>Eleutherengona</taxon>
        <taxon>Raphignathae</taxon>
        <taxon>Tetranychoidea</taxon>
        <taxon>Tetranychidae</taxon>
        <taxon>Tetranychus</taxon>
    </lineage>
</organism>
<evidence type="ECO:0000256" key="6">
    <source>
        <dbReference type="ARBA" id="ARBA00012487"/>
    </source>
</evidence>
<comment type="catalytic activity">
    <reaction evidence="20">
        <text>a 1,2-diacyl-sn-glycero-3-phosphate + CTP + H(+) = a CDP-1,2-diacyl-sn-glycerol + diphosphate</text>
        <dbReference type="Rhea" id="RHEA:16229"/>
        <dbReference type="ChEBI" id="CHEBI:15378"/>
        <dbReference type="ChEBI" id="CHEBI:33019"/>
        <dbReference type="ChEBI" id="CHEBI:37563"/>
        <dbReference type="ChEBI" id="CHEBI:58332"/>
        <dbReference type="ChEBI" id="CHEBI:58608"/>
        <dbReference type="EC" id="2.7.7.41"/>
    </reaction>
</comment>
<comment type="pathway">
    <text evidence="4">Lipid metabolism.</text>
</comment>
<evidence type="ECO:0000256" key="14">
    <source>
        <dbReference type="ARBA" id="ARBA00023128"/>
    </source>
</evidence>
<dbReference type="eggNOG" id="KOG2986">
    <property type="taxonomic scope" value="Eukaryota"/>
</dbReference>
<dbReference type="OrthoDB" id="341477at2759"/>
<dbReference type="KEGG" id="tut:107371047"/>
<evidence type="ECO:0000256" key="9">
    <source>
        <dbReference type="ARBA" id="ARBA00022679"/>
    </source>
</evidence>
<keyword evidence="22" id="KW-1185">Reference proteome</keyword>
<keyword evidence="12 20" id="KW-0460">Magnesium</keyword>
<evidence type="ECO:0000256" key="4">
    <source>
        <dbReference type="ARBA" id="ARBA00005189"/>
    </source>
</evidence>
<name>T1JUS5_TETUR</name>
<keyword evidence="15 20" id="KW-0472">Membrane</keyword>
<evidence type="ECO:0000256" key="20">
    <source>
        <dbReference type="PIRNR" id="PIRNR028840"/>
    </source>
</evidence>
<evidence type="ECO:0000256" key="18">
    <source>
        <dbReference type="ARBA" id="ARBA00029893"/>
    </source>
</evidence>
<evidence type="ECO:0000256" key="8">
    <source>
        <dbReference type="ARBA" id="ARBA00022516"/>
    </source>
</evidence>
<dbReference type="EnsemblMetazoa" id="tetur02g02000.1">
    <property type="protein sequence ID" value="tetur02g02000.1"/>
    <property type="gene ID" value="tetur02g02000"/>
</dbReference>
<evidence type="ECO:0000256" key="16">
    <source>
        <dbReference type="ARBA" id="ARBA00023209"/>
    </source>
</evidence>
<comment type="subcellular location">
    <subcellularLocation>
        <location evidence="2 20">Mitochondrion inner membrane</location>
        <topology evidence="2 20">Peripheral membrane protein</topology>
        <orientation evidence="2 20">Matrix side</orientation>
    </subcellularLocation>
</comment>
<comment type="similarity">
    <text evidence="5 20">Belongs to the TAM41 family.</text>
</comment>
<comment type="cofactor">
    <cofactor evidence="1 20">
        <name>Mg(2+)</name>
        <dbReference type="ChEBI" id="CHEBI:18420"/>
    </cofactor>
</comment>
<dbReference type="PIRSF" id="PIRSF028840">
    <property type="entry name" value="Mmp37"/>
    <property type="match status" value="1"/>
</dbReference>
<dbReference type="Proteomes" id="UP000015104">
    <property type="component" value="Unassembled WGS sequence"/>
</dbReference>
<keyword evidence="8 20" id="KW-0444">Lipid biosynthesis</keyword>
<keyword evidence="11 20" id="KW-0999">Mitochondrion inner membrane</keyword>
<dbReference type="InterPro" id="IPR015222">
    <property type="entry name" value="Tam41"/>
</dbReference>
<evidence type="ECO:0000256" key="1">
    <source>
        <dbReference type="ARBA" id="ARBA00001946"/>
    </source>
</evidence>
<dbReference type="GO" id="GO:0004605">
    <property type="term" value="F:phosphatidate cytidylyltransferase activity"/>
    <property type="evidence" value="ECO:0007669"/>
    <property type="project" value="UniProtKB-UniRule"/>
</dbReference>
<accession>T1JUS5</accession>
<dbReference type="OMA" id="HAENMHR"/>
<keyword evidence="14 20" id="KW-0496">Mitochondrion</keyword>
<dbReference type="EC" id="2.7.7.41" evidence="6 20"/>
<protein>
    <recommendedName>
        <fullName evidence="7 20">Phosphatidate cytidylyltransferase, mitochondrial</fullName>
        <ecNumber evidence="6 20">2.7.7.41</ecNumber>
    </recommendedName>
    <alternativeName>
        <fullName evidence="18 20">CDP-diacylglycerol synthase</fullName>
    </alternativeName>
    <alternativeName>
        <fullName evidence="19 20">Mitochondrial translocator assembly and maintenance protein 41 homolog</fullName>
    </alternativeName>
</protein>
<evidence type="ECO:0000256" key="11">
    <source>
        <dbReference type="ARBA" id="ARBA00022792"/>
    </source>
</evidence>
<sequence length="359" mass="40653">MSLITSSYLKNLISFLPSSYCFAFAYGSAVFKQSISAFDRSSSSTSKSKSFAASVLSNGSAKKDANMVDLVVVVDDSLEFHRNNLRNNAQHYSLLRHLGPKGVAHIQDNFGARVYYNSLVTIKDDNGVDRLIKYGVISRKNLINDLFDWDFLYISGRLHKPVKIIHSPSDDGSIAKALSINHQNALYSALLLLSETFTEEQLFTTIANLSYNGDFRMTFGEDKNKVSKIVKPNIEKFRSIYQPYIGSSIEKGLLTFNSNQRTYFQDLSPRVLFHNLSLLPKKVQQNLYFNYETRGKLRDLDDVLMAVAQSYNYSDYVKNAISQIVWRSSWTQSAKGVFTAGLVKSFIYSSRKIIKMNKS</sequence>
<comment type="function">
    <text evidence="20">Catalyzes the conversion of phosphatidic acid (PA) to CDP-diacylglycerol (CDP-DAG), an essential intermediate in the synthesis of phosphatidylglycerol, cardiolipin and phosphatidylinositol.</text>
</comment>
<evidence type="ECO:0000256" key="5">
    <source>
        <dbReference type="ARBA" id="ARBA00005458"/>
    </source>
</evidence>
<dbReference type="AlphaFoldDB" id="T1JUS5"/>
<keyword evidence="9 20" id="KW-0808">Transferase</keyword>
<dbReference type="UniPathway" id="UPA00557">
    <property type="reaction ID" value="UER00614"/>
</dbReference>
<evidence type="ECO:0000256" key="13">
    <source>
        <dbReference type="ARBA" id="ARBA00023098"/>
    </source>
</evidence>
<comment type="pathway">
    <text evidence="3 20">Phospholipid metabolism; CDP-diacylglycerol biosynthesis; CDP-diacylglycerol from sn-glycerol 3-phosphate: step 3/3.</text>
</comment>
<dbReference type="STRING" id="32264.T1JUS5"/>